<gene>
    <name evidence="2" type="ORF">CHLNCDRAFT_26272</name>
</gene>
<accession>E1ZM41</accession>
<reference evidence="2 3" key="1">
    <citation type="journal article" date="2010" name="Plant Cell">
        <title>The Chlorella variabilis NC64A genome reveals adaptation to photosymbiosis, coevolution with viruses, and cryptic sex.</title>
        <authorList>
            <person name="Blanc G."/>
            <person name="Duncan G."/>
            <person name="Agarkova I."/>
            <person name="Borodovsky M."/>
            <person name="Gurnon J."/>
            <person name="Kuo A."/>
            <person name="Lindquist E."/>
            <person name="Lucas S."/>
            <person name="Pangilinan J."/>
            <person name="Polle J."/>
            <person name="Salamov A."/>
            <person name="Terry A."/>
            <person name="Yamada T."/>
            <person name="Dunigan D.D."/>
            <person name="Grigoriev I.V."/>
            <person name="Claverie J.M."/>
            <person name="Van Etten J.L."/>
        </authorList>
    </citation>
    <scope>NUCLEOTIDE SEQUENCE [LARGE SCALE GENOMIC DNA]</scope>
    <source>
        <strain evidence="2 3">NC64A</strain>
    </source>
</reference>
<evidence type="ECO:0000313" key="3">
    <source>
        <dbReference type="Proteomes" id="UP000008141"/>
    </source>
</evidence>
<dbReference type="OMA" id="CTHHLLY"/>
<dbReference type="PANTHER" id="PTHR15020">
    <property type="entry name" value="FLAVIN REDUCTASE-RELATED"/>
    <property type="match status" value="1"/>
</dbReference>
<dbReference type="InParanoid" id="E1ZM41"/>
<dbReference type="InterPro" id="IPR016040">
    <property type="entry name" value="NAD(P)-bd_dom"/>
</dbReference>
<dbReference type="SUPFAM" id="SSF51735">
    <property type="entry name" value="NAD(P)-binding Rossmann-fold domains"/>
    <property type="match status" value="1"/>
</dbReference>
<dbReference type="eggNOG" id="KOG1203">
    <property type="taxonomic scope" value="Eukaryota"/>
</dbReference>
<dbReference type="EMBL" id="GL433853">
    <property type="protein sequence ID" value="EFN52936.1"/>
    <property type="molecule type" value="Genomic_DNA"/>
</dbReference>
<dbReference type="KEGG" id="cvr:CHLNCDRAFT_26272"/>
<dbReference type="Pfam" id="PF13460">
    <property type="entry name" value="NAD_binding_10"/>
    <property type="match status" value="1"/>
</dbReference>
<dbReference type="InterPro" id="IPR036291">
    <property type="entry name" value="NAD(P)-bd_dom_sf"/>
</dbReference>
<dbReference type="Gene3D" id="3.40.50.720">
    <property type="entry name" value="NAD(P)-binding Rossmann-like Domain"/>
    <property type="match status" value="1"/>
</dbReference>
<dbReference type="GeneID" id="17352358"/>
<dbReference type="Proteomes" id="UP000008141">
    <property type="component" value="Unassembled WGS sequence"/>
</dbReference>
<proteinExistence type="predicted"/>
<keyword evidence="3" id="KW-1185">Reference proteome</keyword>
<sequence>MQGLKVLVAGATGGVGKAVVQQLVAQGVPVKALVRDGVKAAGMLPPASRGVEIVEGDVYKFGTIAKAMAGCNAVICATGPTDRFNPLGPYLTDCEGNKNLVAAAQQQASGRRKFVLVSSIGCDDPLFPLNLFWGVLLWKKQGELAVQRSGLDYTIVRPGGLLDEPRAGQAAGQVVLGGADAYGLPPRKRPGSVLRSQVADCCVAALVEPSASGKVVEIIAEQGAPPAPFTELFASV</sequence>
<name>E1ZM41_CHLVA</name>
<dbReference type="CDD" id="cd05243">
    <property type="entry name" value="SDR_a5"/>
    <property type="match status" value="1"/>
</dbReference>
<protein>
    <recommendedName>
        <fullName evidence="1">NAD(P)-binding domain-containing protein</fullName>
    </recommendedName>
</protein>
<feature type="domain" description="NAD(P)-binding" evidence="1">
    <location>
        <begin position="10"/>
        <end position="209"/>
    </location>
</feature>
<dbReference type="STRING" id="554065.E1ZM41"/>
<dbReference type="OrthoDB" id="419598at2759"/>
<evidence type="ECO:0000313" key="2">
    <source>
        <dbReference type="EMBL" id="EFN52936.1"/>
    </source>
</evidence>
<dbReference type="AlphaFoldDB" id="E1ZM41"/>
<dbReference type="RefSeq" id="XP_005845038.1">
    <property type="nucleotide sequence ID" value="XM_005844976.1"/>
</dbReference>
<organism evidence="3">
    <name type="scientific">Chlorella variabilis</name>
    <name type="common">Green alga</name>
    <dbReference type="NCBI Taxonomy" id="554065"/>
    <lineage>
        <taxon>Eukaryota</taxon>
        <taxon>Viridiplantae</taxon>
        <taxon>Chlorophyta</taxon>
        <taxon>core chlorophytes</taxon>
        <taxon>Trebouxiophyceae</taxon>
        <taxon>Chlorellales</taxon>
        <taxon>Chlorellaceae</taxon>
        <taxon>Chlorella clade</taxon>
        <taxon>Chlorella</taxon>
    </lineage>
</organism>
<dbReference type="PANTHER" id="PTHR15020:SF42">
    <property type="entry name" value="NAD(P)-BINDING DOMAIN-CONTAINING PROTEIN"/>
    <property type="match status" value="1"/>
</dbReference>
<evidence type="ECO:0000259" key="1">
    <source>
        <dbReference type="Pfam" id="PF13460"/>
    </source>
</evidence>